<sequence length="169" mass="20112">MLYYYSKKGIFSHVESCNDVFEIHYVEFGCNKKLTFETDELIKSVGLNGDESSEIIFEVIKDKFKDVMRNIPKRLMKKIFTSPVPKEWRDFSNEYIFNNKQINRFQSSDVDLFVSHYGPFFTFVFIQELVKCYISHGLPVPYFAERVIADPVKRLFVTEEPDQEWQDEE</sequence>
<organism evidence="1 2">
    <name type="scientific">Desulfomicrobium baculatum (strain DSM 4028 / VKM B-1378 / X)</name>
    <name type="common">Desulfovibrio baculatus</name>
    <dbReference type="NCBI Taxonomy" id="525897"/>
    <lineage>
        <taxon>Bacteria</taxon>
        <taxon>Pseudomonadati</taxon>
        <taxon>Thermodesulfobacteriota</taxon>
        <taxon>Desulfovibrionia</taxon>
        <taxon>Desulfovibrionales</taxon>
        <taxon>Desulfomicrobiaceae</taxon>
        <taxon>Desulfomicrobium</taxon>
    </lineage>
</organism>
<evidence type="ECO:0000313" key="2">
    <source>
        <dbReference type="Proteomes" id="UP000002216"/>
    </source>
</evidence>
<dbReference type="Proteomes" id="UP000002216">
    <property type="component" value="Chromosome"/>
</dbReference>
<protein>
    <submittedName>
        <fullName evidence="1">Uncharacterized protein</fullName>
    </submittedName>
</protein>
<dbReference type="STRING" id="525897.Dbac_1308"/>
<dbReference type="eggNOG" id="COG4021">
    <property type="taxonomic scope" value="Bacteria"/>
</dbReference>
<dbReference type="AlphaFoldDB" id="C7LS24"/>
<dbReference type="HOGENOM" id="CLU_1575923_0_0_7"/>
<name>C7LS24_DESBD</name>
<reference evidence="1 2" key="1">
    <citation type="journal article" date="2009" name="Stand. Genomic Sci.">
        <title>Complete genome sequence of Desulfomicrobium baculatum type strain (X).</title>
        <authorList>
            <person name="Copeland A."/>
            <person name="Spring S."/>
            <person name="Goker M."/>
            <person name="Schneider S."/>
            <person name="Lapidus A."/>
            <person name="Del Rio T.G."/>
            <person name="Tice H."/>
            <person name="Cheng J.F."/>
            <person name="Chen F."/>
            <person name="Nolan M."/>
            <person name="Bruce D."/>
            <person name="Goodwin L."/>
            <person name="Pitluck S."/>
            <person name="Ivanova N."/>
            <person name="Mavrommatis K."/>
            <person name="Ovchinnikova G."/>
            <person name="Pati A."/>
            <person name="Chen A."/>
            <person name="Palaniappan K."/>
            <person name="Land M."/>
            <person name="Hauser L."/>
            <person name="Chang Y.J."/>
            <person name="Jeffries C.C."/>
            <person name="Meincke L."/>
            <person name="Sims D."/>
            <person name="Brettin T."/>
            <person name="Detter J.C."/>
            <person name="Han C."/>
            <person name="Chain P."/>
            <person name="Bristow J."/>
            <person name="Eisen J.A."/>
            <person name="Markowitz V."/>
            <person name="Hugenholtz P."/>
            <person name="Kyrpides N.C."/>
            <person name="Klenk H.P."/>
            <person name="Lucas S."/>
        </authorList>
    </citation>
    <scope>NUCLEOTIDE SEQUENCE [LARGE SCALE GENOMIC DNA]</scope>
    <source>
        <strain evidence="2">DSM 4028 / VKM B-1378 / X</strain>
    </source>
</reference>
<dbReference type="KEGG" id="dba:Dbac_1308"/>
<dbReference type="RefSeq" id="WP_015773501.1">
    <property type="nucleotide sequence ID" value="NC_013173.1"/>
</dbReference>
<gene>
    <name evidence="1" type="ordered locus">Dbac_1308</name>
</gene>
<evidence type="ECO:0000313" key="1">
    <source>
        <dbReference type="EMBL" id="ACU89407.1"/>
    </source>
</evidence>
<accession>C7LS24</accession>
<dbReference type="EMBL" id="CP001629">
    <property type="protein sequence ID" value="ACU89407.1"/>
    <property type="molecule type" value="Genomic_DNA"/>
</dbReference>
<proteinExistence type="predicted"/>
<keyword evidence="2" id="KW-1185">Reference proteome</keyword>